<sequence length="207" mass="23966">MNRQSLIKKFDKQAEKYNKRRKNDPLYRFRQSIFQEAEGSVLEVAIGSGLNFPFYHQDIELTGVDFSQEMLKKADHAAKNYPFQTTLMQNDVETIEFNDNSFDTIISSTSFCAYQKPVDVLNKFQKWCKPEGKILLLEHGISTNKLLAGLQRIFDPLALRMVGCHQNRDISTIVEKSDVKLIKEKRYMAGSLYLIWAKPSERINFNG</sequence>
<dbReference type="PANTHER" id="PTHR45036">
    <property type="entry name" value="METHYLTRANSFERASE LIKE 7B"/>
    <property type="match status" value="1"/>
</dbReference>
<dbReference type="Gene3D" id="3.40.50.150">
    <property type="entry name" value="Vaccinia Virus protein VP39"/>
    <property type="match status" value="1"/>
</dbReference>
<dbReference type="InterPro" id="IPR013216">
    <property type="entry name" value="Methyltransf_11"/>
</dbReference>
<dbReference type="GO" id="GO:0008757">
    <property type="term" value="F:S-adenosylmethionine-dependent methyltransferase activity"/>
    <property type="evidence" value="ECO:0007669"/>
    <property type="project" value="InterPro"/>
</dbReference>
<keyword evidence="2" id="KW-0489">Methyltransferase</keyword>
<gene>
    <name evidence="2" type="ORF">AB4Y30_08390</name>
</gene>
<evidence type="ECO:0000259" key="1">
    <source>
        <dbReference type="Pfam" id="PF08241"/>
    </source>
</evidence>
<keyword evidence="2" id="KW-0808">Transferase</keyword>
<name>A0AB39HWL1_9BACI</name>
<dbReference type="InterPro" id="IPR029063">
    <property type="entry name" value="SAM-dependent_MTases_sf"/>
</dbReference>
<dbReference type="GO" id="GO:0032259">
    <property type="term" value="P:methylation"/>
    <property type="evidence" value="ECO:0007669"/>
    <property type="project" value="UniProtKB-KW"/>
</dbReference>
<proteinExistence type="predicted"/>
<dbReference type="Pfam" id="PF08241">
    <property type="entry name" value="Methyltransf_11"/>
    <property type="match status" value="1"/>
</dbReference>
<organism evidence="2">
    <name type="scientific">Ornithinibacillus sp. 4-3</name>
    <dbReference type="NCBI Taxonomy" id="3231488"/>
    <lineage>
        <taxon>Bacteria</taxon>
        <taxon>Bacillati</taxon>
        <taxon>Bacillota</taxon>
        <taxon>Bacilli</taxon>
        <taxon>Bacillales</taxon>
        <taxon>Bacillaceae</taxon>
        <taxon>Ornithinibacillus</taxon>
    </lineage>
</organism>
<dbReference type="RefSeq" id="WP_368655028.1">
    <property type="nucleotide sequence ID" value="NZ_CP162599.1"/>
</dbReference>
<dbReference type="SUPFAM" id="SSF53335">
    <property type="entry name" value="S-adenosyl-L-methionine-dependent methyltransferases"/>
    <property type="match status" value="1"/>
</dbReference>
<reference evidence="2" key="1">
    <citation type="submission" date="2024-07" db="EMBL/GenBank/DDBJ databases">
        <title>Halotolerant mesophilic bacterium Ornithinibacillus sp. 4-3, sp. nov., isolated from soil.</title>
        <authorList>
            <person name="Sidarenka A.V."/>
            <person name="Guliayeva D.E."/>
            <person name="Leanovich S.I."/>
            <person name="Hileuskaya K.S."/>
            <person name="Akhremchuk A.E."/>
            <person name="Sikolenko M.A."/>
            <person name="Valentovich L.N."/>
        </authorList>
    </citation>
    <scope>NUCLEOTIDE SEQUENCE</scope>
    <source>
        <strain evidence="2">4-3</strain>
    </source>
</reference>
<evidence type="ECO:0000313" key="2">
    <source>
        <dbReference type="EMBL" id="XDK34356.1"/>
    </source>
</evidence>
<feature type="domain" description="Methyltransferase type 11" evidence="1">
    <location>
        <begin position="42"/>
        <end position="135"/>
    </location>
</feature>
<protein>
    <submittedName>
        <fullName evidence="2">Class I SAM-dependent methyltransferase</fullName>
        <ecNumber evidence="2">2.1.1.-</ecNumber>
    </submittedName>
</protein>
<dbReference type="AlphaFoldDB" id="A0AB39HWL1"/>
<dbReference type="InterPro" id="IPR052356">
    <property type="entry name" value="Thiol_S-MT"/>
</dbReference>
<accession>A0AB39HWL1</accession>
<dbReference type="CDD" id="cd02440">
    <property type="entry name" value="AdoMet_MTases"/>
    <property type="match status" value="1"/>
</dbReference>
<dbReference type="EMBL" id="CP162599">
    <property type="protein sequence ID" value="XDK34356.1"/>
    <property type="molecule type" value="Genomic_DNA"/>
</dbReference>
<dbReference type="PANTHER" id="PTHR45036:SF1">
    <property type="entry name" value="METHYLTRANSFERASE LIKE 7A"/>
    <property type="match status" value="1"/>
</dbReference>
<dbReference type="EC" id="2.1.1.-" evidence="2"/>